<feature type="domain" description="Phosphoribosyltransferase" evidence="2">
    <location>
        <begin position="128"/>
        <end position="210"/>
    </location>
</feature>
<dbReference type="RefSeq" id="WP_007390805.1">
    <property type="nucleotide sequence ID" value="NZ_AFIJ01000013.1"/>
</dbReference>
<comment type="caution">
    <text evidence="3">The sequence shown here is derived from an EMBL/GenBank/DDBJ whole genome shotgun (WGS) entry which is preliminary data.</text>
</comment>
<proteinExistence type="inferred from homology"/>
<evidence type="ECO:0000313" key="3">
    <source>
        <dbReference type="EMBL" id="EGL41370.1"/>
    </source>
</evidence>
<sequence length="220" mass="25132">MGIKFFHFLNTMLYPPRCPGCNGLLRPQQHWCHACKRKWGDGRRLQRQGNIRFLDAIYCVASYRGPVGKGLRDLKYGAHSGQDDPWRELLSSFPWTKRLQTHHGVVPVPLAWEKKEIRGFNQTEILFRSWARHMELPWLDILQRVRPTAGQYALTSQERYDNIKNAFAIKGNCASMVKGRHIIVVDDIYTTGATLDGCARVLKKHGAAMITGLVMASDAR</sequence>
<protein>
    <submittedName>
        <fullName evidence="3">ComF family protein</fullName>
    </submittedName>
</protein>
<accession>A0ABN0D209</accession>
<dbReference type="InterPro" id="IPR000836">
    <property type="entry name" value="PRTase_dom"/>
</dbReference>
<dbReference type="SUPFAM" id="SSF53271">
    <property type="entry name" value="PRTase-like"/>
    <property type="match status" value="1"/>
</dbReference>
<dbReference type="Proteomes" id="UP000004018">
    <property type="component" value="Unassembled WGS sequence"/>
</dbReference>
<evidence type="ECO:0000313" key="4">
    <source>
        <dbReference type="Proteomes" id="UP000004018"/>
    </source>
</evidence>
<gene>
    <name evidence="3" type="ORF">HMPREF1039_1605</name>
</gene>
<evidence type="ECO:0000259" key="2">
    <source>
        <dbReference type="Pfam" id="PF00156"/>
    </source>
</evidence>
<keyword evidence="4" id="KW-1185">Reference proteome</keyword>
<dbReference type="PANTHER" id="PTHR47505">
    <property type="entry name" value="DNA UTILIZATION PROTEIN YHGH"/>
    <property type="match status" value="1"/>
</dbReference>
<dbReference type="InterPro" id="IPR029057">
    <property type="entry name" value="PRTase-like"/>
</dbReference>
<organism evidence="3 4">
    <name type="scientific">Megasphaera lornae</name>
    <dbReference type="NCBI Taxonomy" id="1000568"/>
    <lineage>
        <taxon>Bacteria</taxon>
        <taxon>Bacillati</taxon>
        <taxon>Bacillota</taxon>
        <taxon>Negativicutes</taxon>
        <taxon>Veillonellales</taxon>
        <taxon>Veillonellaceae</taxon>
        <taxon>Megasphaera</taxon>
    </lineage>
</organism>
<dbReference type="PANTHER" id="PTHR47505:SF1">
    <property type="entry name" value="DNA UTILIZATION PROTEIN YHGH"/>
    <property type="match status" value="1"/>
</dbReference>
<dbReference type="EMBL" id="AFIJ01000013">
    <property type="protein sequence ID" value="EGL41370.1"/>
    <property type="molecule type" value="Genomic_DNA"/>
</dbReference>
<dbReference type="InterPro" id="IPR051910">
    <property type="entry name" value="ComF/GntX_DNA_util-trans"/>
</dbReference>
<dbReference type="Gene3D" id="3.40.50.2020">
    <property type="match status" value="1"/>
</dbReference>
<name>A0ABN0D209_9FIRM</name>
<comment type="similarity">
    <text evidence="1">Belongs to the ComF/GntX family.</text>
</comment>
<reference evidence="3 4" key="1">
    <citation type="submission" date="2011-04" db="EMBL/GenBank/DDBJ databases">
        <authorList>
            <person name="Harkins D.M."/>
            <person name="Madupu R."/>
            <person name="Durkin A.S."/>
            <person name="Torralba M."/>
            <person name="Methe B."/>
            <person name="Sutton G.G."/>
            <person name="Nelson K.E."/>
        </authorList>
    </citation>
    <scope>NUCLEOTIDE SEQUENCE [LARGE SCALE GENOMIC DNA]</scope>
    <source>
        <strain evidence="3 4">UPII 199-6</strain>
    </source>
</reference>
<dbReference type="CDD" id="cd06223">
    <property type="entry name" value="PRTases_typeI"/>
    <property type="match status" value="1"/>
</dbReference>
<evidence type="ECO:0000256" key="1">
    <source>
        <dbReference type="ARBA" id="ARBA00008007"/>
    </source>
</evidence>
<dbReference type="Pfam" id="PF00156">
    <property type="entry name" value="Pribosyltran"/>
    <property type="match status" value="1"/>
</dbReference>